<feature type="non-terminal residue" evidence="2">
    <location>
        <position position="88"/>
    </location>
</feature>
<name>X1EDD2_9ZZZZ</name>
<reference evidence="2" key="1">
    <citation type="journal article" date="2014" name="Front. Microbiol.">
        <title>High frequency of phylogenetically diverse reductive dehalogenase-homologous genes in deep subseafloor sedimentary metagenomes.</title>
        <authorList>
            <person name="Kawai M."/>
            <person name="Futagami T."/>
            <person name="Toyoda A."/>
            <person name="Takaki Y."/>
            <person name="Nishi S."/>
            <person name="Hori S."/>
            <person name="Arai W."/>
            <person name="Tsubouchi T."/>
            <person name="Morono Y."/>
            <person name="Uchiyama I."/>
            <person name="Ito T."/>
            <person name="Fujiyama A."/>
            <person name="Inagaki F."/>
            <person name="Takami H."/>
        </authorList>
    </citation>
    <scope>NUCLEOTIDE SEQUENCE</scope>
    <source>
        <strain evidence="2">Expedition CK06-06</strain>
    </source>
</reference>
<evidence type="ECO:0000256" key="1">
    <source>
        <dbReference type="SAM" id="Phobius"/>
    </source>
</evidence>
<feature type="transmembrane region" description="Helical" evidence="1">
    <location>
        <begin position="39"/>
        <end position="61"/>
    </location>
</feature>
<keyword evidence="1" id="KW-0472">Membrane</keyword>
<keyword evidence="1" id="KW-0812">Transmembrane</keyword>
<sequence length="88" mass="9964">NDGLYEGFISIGEYNGYTRIKGANPLPTTRWDLKNQFRIAGLTSWSLACVSLNVTIVNFYVNATLHYSDTPDDYLVDYPFSNMKLGVF</sequence>
<dbReference type="AlphaFoldDB" id="X1EDD2"/>
<evidence type="ECO:0000313" key="2">
    <source>
        <dbReference type="EMBL" id="GAH30607.1"/>
    </source>
</evidence>
<protein>
    <submittedName>
        <fullName evidence="2">Uncharacterized protein</fullName>
    </submittedName>
</protein>
<keyword evidence="1" id="KW-1133">Transmembrane helix</keyword>
<feature type="non-terminal residue" evidence="2">
    <location>
        <position position="1"/>
    </location>
</feature>
<accession>X1EDD2</accession>
<gene>
    <name evidence="2" type="ORF">S01H4_66052</name>
</gene>
<comment type="caution">
    <text evidence="2">The sequence shown here is derived from an EMBL/GenBank/DDBJ whole genome shotgun (WGS) entry which is preliminary data.</text>
</comment>
<dbReference type="EMBL" id="BART01040698">
    <property type="protein sequence ID" value="GAH30607.1"/>
    <property type="molecule type" value="Genomic_DNA"/>
</dbReference>
<organism evidence="2">
    <name type="scientific">marine sediment metagenome</name>
    <dbReference type="NCBI Taxonomy" id="412755"/>
    <lineage>
        <taxon>unclassified sequences</taxon>
        <taxon>metagenomes</taxon>
        <taxon>ecological metagenomes</taxon>
    </lineage>
</organism>
<proteinExistence type="predicted"/>